<dbReference type="eggNOG" id="ENOG5032QW9">
    <property type="taxonomic scope" value="Bacteria"/>
</dbReference>
<proteinExistence type="predicted"/>
<protein>
    <submittedName>
        <fullName evidence="1">Uncharacterized protein</fullName>
    </submittedName>
</protein>
<gene>
    <name evidence="1" type="ORF">HK44_001440</name>
</gene>
<dbReference type="Proteomes" id="UP000022611">
    <property type="component" value="Unassembled WGS sequence"/>
</dbReference>
<organism evidence="1 2">
    <name type="scientific">Pseudomonas fluorescens HK44</name>
    <dbReference type="NCBI Taxonomy" id="1042209"/>
    <lineage>
        <taxon>Bacteria</taxon>
        <taxon>Pseudomonadati</taxon>
        <taxon>Pseudomonadota</taxon>
        <taxon>Gammaproteobacteria</taxon>
        <taxon>Pseudomonadales</taxon>
        <taxon>Pseudomonadaceae</taxon>
        <taxon>Pseudomonas</taxon>
    </lineage>
</organism>
<dbReference type="OrthoDB" id="9182769at2"/>
<reference evidence="1 2" key="1">
    <citation type="journal article" date="2011" name="J. Bacteriol.">
        <title>Draft genome sequence of the polycyclic aromatic hydrocarbon-degrading, genetically engineered bioluminescent bioreporter Pseudomonas fluorescens HK44.</title>
        <authorList>
            <person name="Chauhan A."/>
            <person name="Layton A.C."/>
            <person name="Williams D.E."/>
            <person name="Smartt A.E."/>
            <person name="Ripp S."/>
            <person name="Karpinets T.V."/>
            <person name="Brown S.D."/>
            <person name="Sayler G.S."/>
        </authorList>
    </citation>
    <scope>NUCLEOTIDE SEQUENCE [LARGE SCALE GENOMIC DNA]</scope>
    <source>
        <strain evidence="1 2">HK44</strain>
    </source>
</reference>
<evidence type="ECO:0000313" key="1">
    <source>
        <dbReference type="EMBL" id="EXF94639.1"/>
    </source>
</evidence>
<dbReference type="RefSeq" id="WP_019692635.1">
    <property type="nucleotide sequence ID" value="NZ_AFOY02000010.1"/>
</dbReference>
<evidence type="ECO:0000313" key="2">
    <source>
        <dbReference type="Proteomes" id="UP000022611"/>
    </source>
</evidence>
<dbReference type="EMBL" id="AFOY02000010">
    <property type="protein sequence ID" value="EXF94639.1"/>
    <property type="molecule type" value="Genomic_DNA"/>
</dbReference>
<comment type="caution">
    <text evidence="1">The sequence shown here is derived from an EMBL/GenBank/DDBJ whole genome shotgun (WGS) entry which is preliminary data.</text>
</comment>
<sequence length="185" mass="20972">MQDIFLLEPQTKVDRKKSYIRSYPHILAQLQTESALTERDFVCGAHIVYGWMPTILDLYPTAERTLQQGANLLNKARVNGVLNQCELAELAALVNNSVVGASKLLHFVNPEAFAIWDSKIYRFIHGHAAHQYRVNNTGAYLKYLGQLSELRKDERFPGLHSSINEKMGYPVSPLRAIEVVMFLNA</sequence>
<dbReference type="HOGENOM" id="CLU_117048_0_0_6"/>
<dbReference type="PATRIC" id="fig|1042209.11.peg.2621"/>
<dbReference type="AlphaFoldDB" id="A0A010S195"/>
<name>A0A010S195_PSEFL</name>
<accession>A0A010S195</accession>